<keyword evidence="2" id="KW-1185">Reference proteome</keyword>
<protein>
    <recommendedName>
        <fullName evidence="3">YqfQ-like protein</fullName>
    </recommendedName>
</protein>
<reference evidence="1 2" key="1">
    <citation type="submission" date="2019-07" db="EMBL/GenBank/DDBJ databases">
        <title>Whole genome shotgun sequence of Halolactibacillus alkaliphilus NBRC 103919.</title>
        <authorList>
            <person name="Hosoyama A."/>
            <person name="Uohara A."/>
            <person name="Ohji S."/>
            <person name="Ichikawa N."/>
        </authorList>
    </citation>
    <scope>NUCLEOTIDE SEQUENCE [LARGE SCALE GENOMIC DNA]</scope>
    <source>
        <strain evidence="1 2">NBRC 103919</strain>
    </source>
</reference>
<dbReference type="RefSeq" id="WP_089801140.1">
    <property type="nucleotide sequence ID" value="NZ_BJYE01000011.1"/>
</dbReference>
<proteinExistence type="predicted"/>
<organism evidence="1 2">
    <name type="scientific">Halolactibacillus alkaliphilus</name>
    <dbReference type="NCBI Taxonomy" id="442899"/>
    <lineage>
        <taxon>Bacteria</taxon>
        <taxon>Bacillati</taxon>
        <taxon>Bacillota</taxon>
        <taxon>Bacilli</taxon>
        <taxon>Bacillales</taxon>
        <taxon>Bacillaceae</taxon>
        <taxon>Halolactibacillus</taxon>
    </lineage>
</organism>
<dbReference type="STRING" id="442899.SAMN05720591_1101"/>
<name>A0A511X112_9BACI</name>
<comment type="caution">
    <text evidence="1">The sequence shown here is derived from an EMBL/GenBank/DDBJ whole genome shotgun (WGS) entry which is preliminary data.</text>
</comment>
<evidence type="ECO:0008006" key="3">
    <source>
        <dbReference type="Google" id="ProtNLM"/>
    </source>
</evidence>
<dbReference type="Proteomes" id="UP000321400">
    <property type="component" value="Unassembled WGS sequence"/>
</dbReference>
<accession>A0A511X112</accession>
<sequence length="165" mass="18845">MSAYYPNGPYAAYQPYYYYPYQSPTQKLTKPKTLTNMTATSQVTKQLKDLPQYLDQLQHVLKTTQSFVPYIKQYGPLIKSLPELIQVFKSDDKVSETNPKAPVKVAELDRPNELNFLTKPSEDIDYVDEHIQSEGLQQSSDIRPSCLTIEAFEEIVESNGPALFI</sequence>
<gene>
    <name evidence="1" type="ORF">HAL01_11110</name>
</gene>
<dbReference type="AlphaFoldDB" id="A0A511X112"/>
<dbReference type="OrthoDB" id="2860117at2"/>
<evidence type="ECO:0000313" key="2">
    <source>
        <dbReference type="Proteomes" id="UP000321400"/>
    </source>
</evidence>
<dbReference type="Pfam" id="PF14181">
    <property type="entry name" value="YqfQ"/>
    <property type="match status" value="1"/>
</dbReference>
<dbReference type="InterPro" id="IPR025571">
    <property type="entry name" value="YqfQ"/>
</dbReference>
<dbReference type="EMBL" id="BJYE01000011">
    <property type="protein sequence ID" value="GEN56647.1"/>
    <property type="molecule type" value="Genomic_DNA"/>
</dbReference>
<evidence type="ECO:0000313" key="1">
    <source>
        <dbReference type="EMBL" id="GEN56647.1"/>
    </source>
</evidence>